<keyword evidence="3 7" id="KW-1133">Transmembrane helix</keyword>
<keyword evidence="8" id="KW-0675">Receptor</keyword>
<proteinExistence type="predicted"/>
<evidence type="ECO:0000313" key="8">
    <source>
        <dbReference type="EMBL" id="JAT43818.1"/>
    </source>
</evidence>
<feature type="binding site" evidence="5">
    <location>
        <position position="409"/>
    </location>
    <ligand>
        <name>Zn(2+)</name>
        <dbReference type="ChEBI" id="CHEBI:29105"/>
    </ligand>
</feature>
<organism evidence="8">
    <name type="scientific">Anthurium amnicola</name>
    <dbReference type="NCBI Taxonomy" id="1678845"/>
    <lineage>
        <taxon>Eukaryota</taxon>
        <taxon>Viridiplantae</taxon>
        <taxon>Streptophyta</taxon>
        <taxon>Embryophyta</taxon>
        <taxon>Tracheophyta</taxon>
        <taxon>Spermatophyta</taxon>
        <taxon>Magnoliopsida</taxon>
        <taxon>Liliopsida</taxon>
        <taxon>Araceae</taxon>
        <taxon>Pothoideae</taxon>
        <taxon>Potheae</taxon>
        <taxon>Anthurium</taxon>
    </lineage>
</organism>
<accession>A0A1D1XN29</accession>
<evidence type="ECO:0000256" key="2">
    <source>
        <dbReference type="ARBA" id="ARBA00022692"/>
    </source>
</evidence>
<dbReference type="EMBL" id="GDJX01024118">
    <property type="protein sequence ID" value="JAT43818.1"/>
    <property type="molecule type" value="Transcribed_RNA"/>
</dbReference>
<dbReference type="GO" id="GO:0009744">
    <property type="term" value="P:response to sucrose"/>
    <property type="evidence" value="ECO:0007669"/>
    <property type="project" value="UniProtKB-ARBA"/>
</dbReference>
<name>A0A1D1XN29_9ARAE</name>
<evidence type="ECO:0000256" key="7">
    <source>
        <dbReference type="SAM" id="Phobius"/>
    </source>
</evidence>
<evidence type="ECO:0000256" key="3">
    <source>
        <dbReference type="ARBA" id="ARBA00022989"/>
    </source>
</evidence>
<feature type="compositionally biased region" description="Basic and acidic residues" evidence="6">
    <location>
        <begin position="24"/>
        <end position="34"/>
    </location>
</feature>
<feature type="transmembrane region" description="Helical" evidence="7">
    <location>
        <begin position="343"/>
        <end position="363"/>
    </location>
</feature>
<evidence type="ECO:0000256" key="1">
    <source>
        <dbReference type="ARBA" id="ARBA00004141"/>
    </source>
</evidence>
<gene>
    <name evidence="8" type="primary">CG5315_12</name>
    <name evidence="8" type="ORF">g.102176</name>
</gene>
<dbReference type="Pfam" id="PF03006">
    <property type="entry name" value="HlyIII"/>
    <property type="match status" value="1"/>
</dbReference>
<feature type="binding site" evidence="5">
    <location>
        <position position="264"/>
    </location>
    <ligand>
        <name>Zn(2+)</name>
        <dbReference type="ChEBI" id="CHEBI:29105"/>
    </ligand>
</feature>
<feature type="transmembrane region" description="Helical" evidence="7">
    <location>
        <begin position="279"/>
        <end position="298"/>
    </location>
</feature>
<feature type="transmembrane region" description="Helical" evidence="7">
    <location>
        <begin position="247"/>
        <end position="267"/>
    </location>
</feature>
<comment type="subcellular location">
    <subcellularLocation>
        <location evidence="1">Membrane</location>
        <topology evidence="1">Multi-pass membrane protein</topology>
    </subcellularLocation>
</comment>
<dbReference type="AlphaFoldDB" id="A0A1D1XN29"/>
<dbReference type="GO" id="GO:0016020">
    <property type="term" value="C:membrane"/>
    <property type="evidence" value="ECO:0007669"/>
    <property type="project" value="UniProtKB-SubCell"/>
</dbReference>
<dbReference type="GO" id="GO:0038023">
    <property type="term" value="F:signaling receptor activity"/>
    <property type="evidence" value="ECO:0007669"/>
    <property type="project" value="TreeGrafter"/>
</dbReference>
<keyword evidence="2 7" id="KW-0812">Transmembrane</keyword>
<feature type="transmembrane region" description="Helical" evidence="7">
    <location>
        <begin position="369"/>
        <end position="390"/>
    </location>
</feature>
<reference evidence="8" key="1">
    <citation type="submission" date="2015-07" db="EMBL/GenBank/DDBJ databases">
        <title>Transcriptome Assembly of Anthurium amnicola.</title>
        <authorList>
            <person name="Suzuki J."/>
        </authorList>
    </citation>
    <scope>NUCLEOTIDE SEQUENCE</scope>
</reference>
<dbReference type="InterPro" id="IPR004254">
    <property type="entry name" value="AdipoR/HlyIII-related"/>
</dbReference>
<keyword evidence="5" id="KW-0479">Metal-binding</keyword>
<dbReference type="GO" id="GO:0009725">
    <property type="term" value="P:response to hormone"/>
    <property type="evidence" value="ECO:0007669"/>
    <property type="project" value="UniProtKB-ARBA"/>
</dbReference>
<feature type="non-terminal residue" evidence="8">
    <location>
        <position position="1"/>
    </location>
</feature>
<feature type="transmembrane region" description="Helical" evidence="7">
    <location>
        <begin position="310"/>
        <end position="331"/>
    </location>
</feature>
<evidence type="ECO:0000256" key="4">
    <source>
        <dbReference type="ARBA" id="ARBA00023136"/>
    </source>
</evidence>
<feature type="transmembrane region" description="Helical" evidence="7">
    <location>
        <begin position="165"/>
        <end position="187"/>
    </location>
</feature>
<keyword evidence="4 7" id="KW-0472">Membrane</keyword>
<keyword evidence="5" id="KW-0862">Zinc</keyword>
<protein>
    <submittedName>
        <fullName evidence="8">ADIPOR-like receptor CG5315</fullName>
    </submittedName>
</protein>
<feature type="binding site" evidence="5">
    <location>
        <position position="413"/>
    </location>
    <ligand>
        <name>Zn(2+)</name>
        <dbReference type="ChEBI" id="CHEBI:29105"/>
    </ligand>
</feature>
<sequence>ANPHVRAEDLWGASKGGEEDEEGFDRGGKEERNLHRGYRSPPLPPSIAPRHRQWSAREPTTSPPPPFLSVSSVAGAGRGRMARRRSANACCGAAQNAAMASADGKEREAPSGRRRRGGALRLVRYEELPEYLKDNEYILDYYRSEWPLREAALSAFSWHNETLNVWTHLGGFLLFLALTVVSSLGALDAVQLPIPGFSRSGNATWGKSILGNGLWTCGQDSVVVRAHKEEGAGVVEEEWVVPRWPRVVFMVGSMVCLACSSTSHLLACHSRRFNHLFWTLDYAGISLMIVSSFFPPIYYAFLCHPTSRSLYLSTISALGLLAVVAVLSPALNAPRLRKLRACLFLAMGFSGVVPAVHAMALHWEHRACRVAVALEVAMAGAYGAGAWVYVSRVPERWRPGAFDLAGHSHQIFHVFVLLGALAHYAAIAVLLDWRDAHPCAPI</sequence>
<feature type="region of interest" description="Disordered" evidence="6">
    <location>
        <begin position="1"/>
        <end position="69"/>
    </location>
</feature>
<feature type="transmembrane region" description="Helical" evidence="7">
    <location>
        <begin position="411"/>
        <end position="431"/>
    </location>
</feature>
<evidence type="ECO:0000256" key="5">
    <source>
        <dbReference type="PIRSR" id="PIRSR604254-1"/>
    </source>
</evidence>
<dbReference type="PANTHER" id="PTHR20855">
    <property type="entry name" value="ADIPOR/PROGESTIN RECEPTOR-RELATED"/>
    <property type="match status" value="1"/>
</dbReference>
<dbReference type="GO" id="GO:0046872">
    <property type="term" value="F:metal ion binding"/>
    <property type="evidence" value="ECO:0007669"/>
    <property type="project" value="UniProtKB-KW"/>
</dbReference>
<dbReference type="PANTHER" id="PTHR20855:SF100">
    <property type="entry name" value="HEPTAHELICAL TRANSMEMBRANE PROTEIN 2"/>
    <property type="match status" value="1"/>
</dbReference>
<evidence type="ECO:0000256" key="6">
    <source>
        <dbReference type="SAM" id="MobiDB-lite"/>
    </source>
</evidence>